<keyword evidence="3" id="KW-1185">Reference proteome</keyword>
<comment type="similarity">
    <text evidence="1">Belongs to the GET4 family.</text>
</comment>
<gene>
    <name evidence="2" type="ORF">CVLEPA_LOCUS3959</name>
</gene>
<dbReference type="PANTHER" id="PTHR12875">
    <property type="entry name" value="GOLGI TO ER TRAFFIC PROTEIN 4 HOMOLOG"/>
    <property type="match status" value="1"/>
</dbReference>
<name>A0ABP0F5X6_CLALP</name>
<evidence type="ECO:0000256" key="1">
    <source>
        <dbReference type="ARBA" id="ARBA00005351"/>
    </source>
</evidence>
<evidence type="ECO:0000313" key="2">
    <source>
        <dbReference type="EMBL" id="CAK8674241.1"/>
    </source>
</evidence>
<dbReference type="Pfam" id="PF04190">
    <property type="entry name" value="GET4"/>
    <property type="match status" value="1"/>
</dbReference>
<evidence type="ECO:0000313" key="3">
    <source>
        <dbReference type="Proteomes" id="UP001642483"/>
    </source>
</evidence>
<accession>A0ABP0F5X6</accession>
<evidence type="ECO:0008006" key="4">
    <source>
        <dbReference type="Google" id="ProtNLM"/>
    </source>
</evidence>
<protein>
    <recommendedName>
        <fullName evidence="4">Golgi to ER traffic protein 4 homolog</fullName>
    </recommendedName>
</protein>
<sequence length="344" mass="39570">MADPYWLHFLKRKRKHFSPSQQDNFTISSVFLIKMSNALARIEEKLAKSKSSCNFYEAHQLYTTLYHRYNAKKRFQDARDLVRSGAIFLFENSEFGSASQLCMLFVESLEKFSSDVANDDIIETLGEMHVLLPNDMVEKESFEKRAVAWSATCADAPKTGNKQLRQKFAVNYWKSKMFAEARRHFLYSGDGANFGKMLQDYSLHHGLAGEVDLFPVQAILQLLCTKCDEAANNVFISYTTSHPLIGSGPPYKYPLINFIYFLLVSVKDCQLPMFTVLCELYQPSLQRDILYFNYLEKIAQHYFGLVTTNEKPQGFFENLMKSFFDDESDKGNDKSASLTVEDLD</sequence>
<reference evidence="2 3" key="1">
    <citation type="submission" date="2024-02" db="EMBL/GenBank/DDBJ databases">
        <authorList>
            <person name="Daric V."/>
            <person name="Darras S."/>
        </authorList>
    </citation>
    <scope>NUCLEOTIDE SEQUENCE [LARGE SCALE GENOMIC DNA]</scope>
</reference>
<dbReference type="InterPro" id="IPR011990">
    <property type="entry name" value="TPR-like_helical_dom_sf"/>
</dbReference>
<dbReference type="Gene3D" id="1.25.40.10">
    <property type="entry name" value="Tetratricopeptide repeat domain"/>
    <property type="match status" value="1"/>
</dbReference>
<dbReference type="EMBL" id="CAWYQH010000013">
    <property type="protein sequence ID" value="CAK8674241.1"/>
    <property type="molecule type" value="Genomic_DNA"/>
</dbReference>
<dbReference type="InterPro" id="IPR007317">
    <property type="entry name" value="GET4"/>
</dbReference>
<comment type="caution">
    <text evidence="2">The sequence shown here is derived from an EMBL/GenBank/DDBJ whole genome shotgun (WGS) entry which is preliminary data.</text>
</comment>
<proteinExistence type="inferred from homology"/>
<organism evidence="2 3">
    <name type="scientific">Clavelina lepadiformis</name>
    <name type="common">Light-bulb sea squirt</name>
    <name type="synonym">Ascidia lepadiformis</name>
    <dbReference type="NCBI Taxonomy" id="159417"/>
    <lineage>
        <taxon>Eukaryota</taxon>
        <taxon>Metazoa</taxon>
        <taxon>Chordata</taxon>
        <taxon>Tunicata</taxon>
        <taxon>Ascidiacea</taxon>
        <taxon>Aplousobranchia</taxon>
        <taxon>Clavelinidae</taxon>
        <taxon>Clavelina</taxon>
    </lineage>
</organism>
<dbReference type="Proteomes" id="UP001642483">
    <property type="component" value="Unassembled WGS sequence"/>
</dbReference>
<dbReference type="PANTHER" id="PTHR12875:SF0">
    <property type="entry name" value="GOLGI TO ER TRAFFIC PROTEIN 4 HOMOLOG"/>
    <property type="match status" value="1"/>
</dbReference>